<evidence type="ECO:0000313" key="2">
    <source>
        <dbReference type="Proteomes" id="UP000001292"/>
    </source>
</evidence>
<dbReference type="AlphaFoldDB" id="B4HYQ7"/>
<dbReference type="Proteomes" id="UP000001292">
    <property type="component" value="Unassembled WGS sequence"/>
</dbReference>
<organism evidence="2">
    <name type="scientific">Drosophila sechellia</name>
    <name type="common">Fruit fly</name>
    <dbReference type="NCBI Taxonomy" id="7238"/>
    <lineage>
        <taxon>Eukaryota</taxon>
        <taxon>Metazoa</taxon>
        <taxon>Ecdysozoa</taxon>
        <taxon>Arthropoda</taxon>
        <taxon>Hexapoda</taxon>
        <taxon>Insecta</taxon>
        <taxon>Pterygota</taxon>
        <taxon>Neoptera</taxon>
        <taxon>Endopterygota</taxon>
        <taxon>Diptera</taxon>
        <taxon>Brachycera</taxon>
        <taxon>Muscomorpha</taxon>
        <taxon>Ephydroidea</taxon>
        <taxon>Drosophilidae</taxon>
        <taxon>Drosophila</taxon>
        <taxon>Sophophora</taxon>
    </lineage>
</organism>
<proteinExistence type="predicted"/>
<dbReference type="OMA" id="EQVNRMY"/>
<reference evidence="1 2" key="1">
    <citation type="journal article" date="2007" name="Nature">
        <title>Evolution of genes and genomes on the Drosophila phylogeny.</title>
        <authorList>
            <consortium name="Drosophila 12 Genomes Consortium"/>
            <person name="Clark A.G."/>
            <person name="Eisen M.B."/>
            <person name="Smith D.R."/>
            <person name="Bergman C.M."/>
            <person name="Oliver B."/>
            <person name="Markow T.A."/>
            <person name="Kaufman T.C."/>
            <person name="Kellis M."/>
            <person name="Gelbart W."/>
            <person name="Iyer V.N."/>
            <person name="Pollard D.A."/>
            <person name="Sackton T.B."/>
            <person name="Larracuente A.M."/>
            <person name="Singh N.D."/>
            <person name="Abad J.P."/>
            <person name="Abt D.N."/>
            <person name="Adryan B."/>
            <person name="Aguade M."/>
            <person name="Akashi H."/>
            <person name="Anderson W.W."/>
            <person name="Aquadro C.F."/>
            <person name="Ardell D.H."/>
            <person name="Arguello R."/>
            <person name="Artieri C.G."/>
            <person name="Barbash D.A."/>
            <person name="Barker D."/>
            <person name="Barsanti P."/>
            <person name="Batterham P."/>
            <person name="Batzoglou S."/>
            <person name="Begun D."/>
            <person name="Bhutkar A."/>
            <person name="Blanco E."/>
            <person name="Bosak S.A."/>
            <person name="Bradley R.K."/>
            <person name="Brand A.D."/>
            <person name="Brent M.R."/>
            <person name="Brooks A.N."/>
            <person name="Brown R.H."/>
            <person name="Butlin R.K."/>
            <person name="Caggese C."/>
            <person name="Calvi B.R."/>
            <person name="Bernardo de Carvalho A."/>
            <person name="Caspi A."/>
            <person name="Castrezana S."/>
            <person name="Celniker S.E."/>
            <person name="Chang J.L."/>
            <person name="Chapple C."/>
            <person name="Chatterji S."/>
            <person name="Chinwalla A."/>
            <person name="Civetta A."/>
            <person name="Clifton S.W."/>
            <person name="Comeron J.M."/>
            <person name="Costello J.C."/>
            <person name="Coyne J.A."/>
            <person name="Daub J."/>
            <person name="David R.G."/>
            <person name="Delcher A.L."/>
            <person name="Delehaunty K."/>
            <person name="Do C.B."/>
            <person name="Ebling H."/>
            <person name="Edwards K."/>
            <person name="Eickbush T."/>
            <person name="Evans J.D."/>
            <person name="Filipski A."/>
            <person name="Findeiss S."/>
            <person name="Freyhult E."/>
            <person name="Fulton L."/>
            <person name="Fulton R."/>
            <person name="Garcia A.C."/>
            <person name="Gardiner A."/>
            <person name="Garfield D.A."/>
            <person name="Garvin B.E."/>
            <person name="Gibson G."/>
            <person name="Gilbert D."/>
            <person name="Gnerre S."/>
            <person name="Godfrey J."/>
            <person name="Good R."/>
            <person name="Gotea V."/>
            <person name="Gravely B."/>
            <person name="Greenberg A.J."/>
            <person name="Griffiths-Jones S."/>
            <person name="Gross S."/>
            <person name="Guigo R."/>
            <person name="Gustafson E.A."/>
            <person name="Haerty W."/>
            <person name="Hahn M.W."/>
            <person name="Halligan D.L."/>
            <person name="Halpern A.L."/>
            <person name="Halter G.M."/>
            <person name="Han M.V."/>
            <person name="Heger A."/>
            <person name="Hillier L."/>
            <person name="Hinrichs A.S."/>
            <person name="Holmes I."/>
            <person name="Hoskins R.A."/>
            <person name="Hubisz M.J."/>
            <person name="Hultmark D."/>
            <person name="Huntley M.A."/>
            <person name="Jaffe D.B."/>
            <person name="Jagadeeshan S."/>
            <person name="Jeck W.R."/>
            <person name="Johnson J."/>
            <person name="Jones C.D."/>
            <person name="Jordan W.C."/>
            <person name="Karpen G.H."/>
            <person name="Kataoka E."/>
            <person name="Keightley P.D."/>
            <person name="Kheradpour P."/>
            <person name="Kirkness E.F."/>
            <person name="Koerich L.B."/>
            <person name="Kristiansen K."/>
            <person name="Kudrna D."/>
            <person name="Kulathinal R.J."/>
            <person name="Kumar S."/>
            <person name="Kwok R."/>
            <person name="Lander E."/>
            <person name="Langley C.H."/>
            <person name="Lapoint R."/>
            <person name="Lazzaro B.P."/>
            <person name="Lee S.J."/>
            <person name="Levesque L."/>
            <person name="Li R."/>
            <person name="Lin C.F."/>
            <person name="Lin M.F."/>
            <person name="Lindblad-Toh K."/>
            <person name="Llopart A."/>
            <person name="Long M."/>
            <person name="Low L."/>
            <person name="Lozovsky E."/>
            <person name="Lu J."/>
            <person name="Luo M."/>
            <person name="Machado C.A."/>
            <person name="Makalowski W."/>
            <person name="Marzo M."/>
            <person name="Matsuda M."/>
            <person name="Matzkin L."/>
            <person name="McAllister B."/>
            <person name="McBride C.S."/>
            <person name="McKernan B."/>
            <person name="McKernan K."/>
            <person name="Mendez-Lago M."/>
            <person name="Minx P."/>
            <person name="Mollenhauer M.U."/>
            <person name="Montooth K."/>
            <person name="Mount S.M."/>
            <person name="Mu X."/>
            <person name="Myers E."/>
            <person name="Negre B."/>
            <person name="Newfeld S."/>
            <person name="Nielsen R."/>
            <person name="Noor M.A."/>
            <person name="O'Grady P."/>
            <person name="Pachter L."/>
            <person name="Papaceit M."/>
            <person name="Parisi M.J."/>
            <person name="Parisi M."/>
            <person name="Parts L."/>
            <person name="Pedersen J.S."/>
            <person name="Pesole G."/>
            <person name="Phillippy A.M."/>
            <person name="Ponting C.P."/>
            <person name="Pop M."/>
            <person name="Porcelli D."/>
            <person name="Powell J.R."/>
            <person name="Prohaska S."/>
            <person name="Pruitt K."/>
            <person name="Puig M."/>
            <person name="Quesneville H."/>
            <person name="Ram K.R."/>
            <person name="Rand D."/>
            <person name="Rasmussen M.D."/>
            <person name="Reed L.K."/>
            <person name="Reenan R."/>
            <person name="Reily A."/>
            <person name="Remington K.A."/>
            <person name="Rieger T.T."/>
            <person name="Ritchie M.G."/>
            <person name="Robin C."/>
            <person name="Rogers Y.H."/>
            <person name="Rohde C."/>
            <person name="Rozas J."/>
            <person name="Rubenfield M.J."/>
            <person name="Ruiz A."/>
            <person name="Russo S."/>
            <person name="Salzberg S.L."/>
            <person name="Sanchez-Gracia A."/>
            <person name="Saranga D.J."/>
            <person name="Sato H."/>
            <person name="Schaeffer S.W."/>
            <person name="Schatz M.C."/>
            <person name="Schlenke T."/>
            <person name="Schwartz R."/>
            <person name="Segarra C."/>
            <person name="Singh R.S."/>
            <person name="Sirot L."/>
            <person name="Sirota M."/>
            <person name="Sisneros N.B."/>
            <person name="Smith C.D."/>
            <person name="Smith T.F."/>
            <person name="Spieth J."/>
            <person name="Stage D.E."/>
            <person name="Stark A."/>
            <person name="Stephan W."/>
            <person name="Strausberg R.L."/>
            <person name="Strempel S."/>
            <person name="Sturgill D."/>
            <person name="Sutton G."/>
            <person name="Sutton G.G."/>
            <person name="Tao W."/>
            <person name="Teichmann S."/>
            <person name="Tobari Y.N."/>
            <person name="Tomimura Y."/>
            <person name="Tsolas J.M."/>
            <person name="Valente V.L."/>
            <person name="Venter E."/>
            <person name="Venter J.C."/>
            <person name="Vicario S."/>
            <person name="Vieira F.G."/>
            <person name="Vilella A.J."/>
            <person name="Villasante A."/>
            <person name="Walenz B."/>
            <person name="Wang J."/>
            <person name="Wasserman M."/>
            <person name="Watts T."/>
            <person name="Wilson D."/>
            <person name="Wilson R.K."/>
            <person name="Wing R.A."/>
            <person name="Wolfner M.F."/>
            <person name="Wong A."/>
            <person name="Wong G.K."/>
            <person name="Wu C.I."/>
            <person name="Wu G."/>
            <person name="Yamamoto D."/>
            <person name="Yang H.P."/>
            <person name="Yang S.P."/>
            <person name="Yorke J.A."/>
            <person name="Yoshida K."/>
            <person name="Zdobnov E."/>
            <person name="Zhang P."/>
            <person name="Zhang Y."/>
            <person name="Zimin A.V."/>
            <person name="Baldwin J."/>
            <person name="Abdouelleil A."/>
            <person name="Abdulkadir J."/>
            <person name="Abebe A."/>
            <person name="Abera B."/>
            <person name="Abreu J."/>
            <person name="Acer S.C."/>
            <person name="Aftuck L."/>
            <person name="Alexander A."/>
            <person name="An P."/>
            <person name="Anderson E."/>
            <person name="Anderson S."/>
            <person name="Arachi H."/>
            <person name="Azer M."/>
            <person name="Bachantsang P."/>
            <person name="Barry A."/>
            <person name="Bayul T."/>
            <person name="Berlin A."/>
            <person name="Bessette D."/>
            <person name="Bloom T."/>
            <person name="Blye J."/>
            <person name="Boguslavskiy L."/>
            <person name="Bonnet C."/>
            <person name="Boukhgalter B."/>
            <person name="Bourzgui I."/>
            <person name="Brown A."/>
            <person name="Cahill P."/>
            <person name="Channer S."/>
            <person name="Cheshatsang Y."/>
            <person name="Chuda L."/>
            <person name="Citroen M."/>
            <person name="Collymore A."/>
            <person name="Cooke P."/>
            <person name="Costello M."/>
            <person name="D'Aco K."/>
            <person name="Daza R."/>
            <person name="De Haan G."/>
            <person name="DeGray S."/>
            <person name="DeMaso C."/>
            <person name="Dhargay N."/>
            <person name="Dooley K."/>
            <person name="Dooley E."/>
            <person name="Doricent M."/>
            <person name="Dorje P."/>
            <person name="Dorjee K."/>
            <person name="Dupes A."/>
            <person name="Elong R."/>
            <person name="Falk J."/>
            <person name="Farina A."/>
            <person name="Faro S."/>
            <person name="Ferguson D."/>
            <person name="Fisher S."/>
            <person name="Foley C.D."/>
            <person name="Franke A."/>
            <person name="Friedrich D."/>
            <person name="Gadbois L."/>
            <person name="Gearin G."/>
            <person name="Gearin C.R."/>
            <person name="Giannoukos G."/>
            <person name="Goode T."/>
            <person name="Graham J."/>
            <person name="Grandbois E."/>
            <person name="Grewal S."/>
            <person name="Gyaltsen K."/>
            <person name="Hafez N."/>
            <person name="Hagos B."/>
            <person name="Hall J."/>
            <person name="Henson C."/>
            <person name="Hollinger A."/>
            <person name="Honan T."/>
            <person name="Huard M.D."/>
            <person name="Hughes L."/>
            <person name="Hurhula B."/>
            <person name="Husby M.E."/>
            <person name="Kamat A."/>
            <person name="Kanga B."/>
            <person name="Kashin S."/>
            <person name="Khazanovich D."/>
            <person name="Kisner P."/>
            <person name="Lance K."/>
            <person name="Lara M."/>
            <person name="Lee W."/>
            <person name="Lennon N."/>
            <person name="Letendre F."/>
            <person name="LeVine R."/>
            <person name="Lipovsky A."/>
            <person name="Liu X."/>
            <person name="Liu J."/>
            <person name="Liu S."/>
            <person name="Lokyitsang T."/>
            <person name="Lokyitsang Y."/>
            <person name="Lubonja R."/>
            <person name="Lui A."/>
            <person name="MacDonald P."/>
            <person name="Magnisalis V."/>
            <person name="Maru K."/>
            <person name="Matthews C."/>
            <person name="McCusker W."/>
            <person name="McDonough S."/>
            <person name="Mehta T."/>
            <person name="Meldrim J."/>
            <person name="Meneus L."/>
            <person name="Mihai O."/>
            <person name="Mihalev A."/>
            <person name="Mihova T."/>
            <person name="Mittelman R."/>
            <person name="Mlenga V."/>
            <person name="Montmayeur A."/>
            <person name="Mulrain L."/>
            <person name="Navidi A."/>
            <person name="Naylor J."/>
            <person name="Negash T."/>
            <person name="Nguyen T."/>
            <person name="Nguyen N."/>
            <person name="Nicol R."/>
            <person name="Norbu C."/>
            <person name="Norbu N."/>
            <person name="Novod N."/>
            <person name="O'Neill B."/>
            <person name="Osman S."/>
            <person name="Markiewicz E."/>
            <person name="Oyono O.L."/>
            <person name="Patti C."/>
            <person name="Phunkhang P."/>
            <person name="Pierre F."/>
            <person name="Priest M."/>
            <person name="Raghuraman S."/>
            <person name="Rege F."/>
            <person name="Reyes R."/>
            <person name="Rise C."/>
            <person name="Rogov P."/>
            <person name="Ross K."/>
            <person name="Ryan E."/>
            <person name="Settipalli S."/>
            <person name="Shea T."/>
            <person name="Sherpa N."/>
            <person name="Shi L."/>
            <person name="Shih D."/>
            <person name="Sparrow T."/>
            <person name="Spaulding J."/>
            <person name="Stalker J."/>
            <person name="Stange-Thomann N."/>
            <person name="Stavropoulos S."/>
            <person name="Stone C."/>
            <person name="Strader C."/>
            <person name="Tesfaye S."/>
            <person name="Thomson T."/>
            <person name="Thoulutsang Y."/>
            <person name="Thoulutsang D."/>
            <person name="Topham K."/>
            <person name="Topping I."/>
            <person name="Tsamla T."/>
            <person name="Vassiliev H."/>
            <person name="Vo A."/>
            <person name="Wangchuk T."/>
            <person name="Wangdi T."/>
            <person name="Weiand M."/>
            <person name="Wilkinson J."/>
            <person name="Wilson A."/>
            <person name="Yadav S."/>
            <person name="Young G."/>
            <person name="Yu Q."/>
            <person name="Zembek L."/>
            <person name="Zhong D."/>
            <person name="Zimmer A."/>
            <person name="Zwirko Z."/>
            <person name="Jaffe D.B."/>
            <person name="Alvarez P."/>
            <person name="Brockman W."/>
            <person name="Butler J."/>
            <person name="Chin C."/>
            <person name="Gnerre S."/>
            <person name="Grabherr M."/>
            <person name="Kleber M."/>
            <person name="Mauceli E."/>
            <person name="MacCallum I."/>
        </authorList>
    </citation>
    <scope>NUCLEOTIDE SEQUENCE [LARGE SCALE GENOMIC DNA]</scope>
    <source>
        <strain evidence="2">Rob3c / Tucson 14021-0248.25</strain>
    </source>
</reference>
<protein>
    <submittedName>
        <fullName evidence="1">GM12726</fullName>
    </submittedName>
</protein>
<name>B4HYQ7_DROSE</name>
<evidence type="ECO:0000313" key="1">
    <source>
        <dbReference type="EMBL" id="EDW52187.1"/>
    </source>
</evidence>
<dbReference type="HOGENOM" id="CLU_2640761_0_0_1"/>
<keyword evidence="2" id="KW-1185">Reference proteome</keyword>
<gene>
    <name evidence="1" type="primary">Dsec\GM12726</name>
    <name evidence="1" type="ORF">Dsec_GM12726</name>
</gene>
<accession>B4HYQ7</accession>
<sequence length="77" mass="8819">MWLFLERLFARENFSLQLEGTNKRQTRVRARPLYTDTSTADLIQSLENFQSDGAPGEQVNRMYLATVWLAPSIGQIG</sequence>
<dbReference type="EMBL" id="CH480818">
    <property type="protein sequence ID" value="EDW52187.1"/>
    <property type="molecule type" value="Genomic_DNA"/>
</dbReference>